<reference evidence="8" key="2">
    <citation type="journal article" date="2016" name="Sci. Rep.">
        <title>Dictyocaulus viviparus genome, variome and transcriptome elucidate lungworm biology and support future intervention.</title>
        <authorList>
            <person name="McNulty S.N."/>
            <person name="Strube C."/>
            <person name="Rosa B.A."/>
            <person name="Martin J.C."/>
            <person name="Tyagi R."/>
            <person name="Choi Y.J."/>
            <person name="Wang Q."/>
            <person name="Hallsworth Pepin K."/>
            <person name="Zhang X."/>
            <person name="Ozersky P."/>
            <person name="Wilson R.K."/>
            <person name="Sternberg P.W."/>
            <person name="Gasser R.B."/>
            <person name="Mitreva M."/>
        </authorList>
    </citation>
    <scope>NUCLEOTIDE SEQUENCE [LARGE SCALE GENOMIC DNA]</scope>
    <source>
        <strain evidence="8">HannoverDv2000</strain>
    </source>
</reference>
<keyword evidence="3 6" id="KW-0812">Transmembrane</keyword>
<dbReference type="OrthoDB" id="5864736at2759"/>
<dbReference type="InterPro" id="IPR000344">
    <property type="entry name" value="7TM_GPCR_serpentine_rcpt_Sra"/>
</dbReference>
<gene>
    <name evidence="7" type="ORF">DICVIV_04498</name>
</gene>
<protein>
    <submittedName>
        <fullName evidence="7">Uncharacterized protein</fullName>
    </submittedName>
</protein>
<dbReference type="Proteomes" id="UP000053766">
    <property type="component" value="Unassembled WGS sequence"/>
</dbReference>
<evidence type="ECO:0000256" key="6">
    <source>
        <dbReference type="SAM" id="Phobius"/>
    </source>
</evidence>
<organism evidence="7 8">
    <name type="scientific">Dictyocaulus viviparus</name>
    <name type="common">Bovine lungworm</name>
    <dbReference type="NCBI Taxonomy" id="29172"/>
    <lineage>
        <taxon>Eukaryota</taxon>
        <taxon>Metazoa</taxon>
        <taxon>Ecdysozoa</taxon>
        <taxon>Nematoda</taxon>
        <taxon>Chromadorea</taxon>
        <taxon>Rhabditida</taxon>
        <taxon>Rhabditina</taxon>
        <taxon>Rhabditomorpha</taxon>
        <taxon>Strongyloidea</taxon>
        <taxon>Metastrongylidae</taxon>
        <taxon>Dictyocaulus</taxon>
    </lineage>
</organism>
<comment type="subcellular location">
    <subcellularLocation>
        <location evidence="1">Membrane</location>
        <topology evidence="1">Multi-pass membrane protein</topology>
    </subcellularLocation>
</comment>
<name>A0A0D8XXI0_DICVI</name>
<dbReference type="GO" id="GO:0007606">
    <property type="term" value="P:sensory perception of chemical stimulus"/>
    <property type="evidence" value="ECO:0007669"/>
    <property type="project" value="InterPro"/>
</dbReference>
<evidence type="ECO:0000313" key="7">
    <source>
        <dbReference type="EMBL" id="KJH49358.1"/>
    </source>
</evidence>
<dbReference type="InterPro" id="IPR002184">
    <property type="entry name" value="7TM_GPCR_serpentine_rcpt_Srb"/>
</dbReference>
<feature type="transmembrane region" description="Helical" evidence="6">
    <location>
        <begin position="38"/>
        <end position="60"/>
    </location>
</feature>
<dbReference type="PANTHER" id="PTHR31216:SF11">
    <property type="entry name" value="SERPENTINE RECEPTOR CLASS BETA-16-RELATED"/>
    <property type="match status" value="1"/>
</dbReference>
<evidence type="ECO:0000256" key="4">
    <source>
        <dbReference type="ARBA" id="ARBA00022989"/>
    </source>
</evidence>
<reference evidence="7 8" key="1">
    <citation type="submission" date="2013-11" db="EMBL/GenBank/DDBJ databases">
        <title>Draft genome of the bovine lungworm Dictyocaulus viviparus.</title>
        <authorList>
            <person name="Mitreva M."/>
        </authorList>
    </citation>
    <scope>NUCLEOTIDE SEQUENCE [LARGE SCALE GENOMIC DNA]</scope>
    <source>
        <strain evidence="7 8">HannoverDv2000</strain>
    </source>
</reference>
<evidence type="ECO:0000256" key="1">
    <source>
        <dbReference type="ARBA" id="ARBA00004141"/>
    </source>
</evidence>
<proteinExistence type="inferred from homology"/>
<keyword evidence="5 6" id="KW-0472">Membrane</keyword>
<dbReference type="Pfam" id="PF02117">
    <property type="entry name" value="7TM_GPCR_Sra"/>
    <property type="match status" value="1"/>
</dbReference>
<evidence type="ECO:0000256" key="2">
    <source>
        <dbReference type="ARBA" id="ARBA00006860"/>
    </source>
</evidence>
<feature type="transmembrane region" description="Helical" evidence="6">
    <location>
        <begin position="81"/>
        <end position="102"/>
    </location>
</feature>
<comment type="similarity">
    <text evidence="2">Belongs to the nematode receptor-like protein srb family.</text>
</comment>
<dbReference type="EMBL" id="KN716237">
    <property type="protein sequence ID" value="KJH49358.1"/>
    <property type="molecule type" value="Genomic_DNA"/>
</dbReference>
<dbReference type="AlphaFoldDB" id="A0A0D8XXI0"/>
<sequence length="202" mass="23192">MITITLSILVITYRHDDFDELTFSMLNTPTSAAPRISGLFTTLGAISVFVIIGMQTLLRLNKRTRRRLPWSLSSRYQILENMYITKFATCLSLLQLTIYVLYSVGGLGMRAAQRLLFGDDHIAFGTARGVFYLIPLFTFLLPFLTIYLHRRYRLERDSSIEANLCLKSTGMEGACNYEDAIRKLWKTANSERLIKKNIWSNT</sequence>
<evidence type="ECO:0000256" key="5">
    <source>
        <dbReference type="ARBA" id="ARBA00023136"/>
    </source>
</evidence>
<keyword evidence="4 6" id="KW-1133">Transmembrane helix</keyword>
<dbReference type="PANTHER" id="PTHR31216">
    <property type="entry name" value="SERPENTINE RECEPTOR CLASS BETA-1-RELATED-RELATED"/>
    <property type="match status" value="1"/>
</dbReference>
<dbReference type="GO" id="GO:0004930">
    <property type="term" value="F:G protein-coupled receptor activity"/>
    <property type="evidence" value="ECO:0007669"/>
    <property type="project" value="InterPro"/>
</dbReference>
<accession>A0A0D8XXI0</accession>
<evidence type="ECO:0000313" key="8">
    <source>
        <dbReference type="Proteomes" id="UP000053766"/>
    </source>
</evidence>
<feature type="transmembrane region" description="Helical" evidence="6">
    <location>
        <begin position="122"/>
        <end position="148"/>
    </location>
</feature>
<dbReference type="GO" id="GO:0016020">
    <property type="term" value="C:membrane"/>
    <property type="evidence" value="ECO:0007669"/>
    <property type="project" value="UniProtKB-SubCell"/>
</dbReference>
<keyword evidence="8" id="KW-1185">Reference proteome</keyword>
<dbReference type="STRING" id="29172.A0A0D8XXI0"/>
<evidence type="ECO:0000256" key="3">
    <source>
        <dbReference type="ARBA" id="ARBA00022692"/>
    </source>
</evidence>